<evidence type="ECO:0000313" key="2">
    <source>
        <dbReference type="EMBL" id="KRK37430.1"/>
    </source>
</evidence>
<dbReference type="Gene3D" id="1.10.1760.20">
    <property type="match status" value="1"/>
</dbReference>
<keyword evidence="3" id="KW-1185">Reference proteome</keyword>
<dbReference type="AlphaFoldDB" id="A0A0R1GTD2"/>
<dbReference type="PATRIC" id="fig|1423722.3.peg.1333"/>
<sequence length="172" mass="19048">MTMRNVFRKLELRELIVLGLIVAISMILQKISFGTSVTKVGLGFIATVLLGKYFGPFWGGIGAGVADVLSAALFGVGGGMFFGFTISAVVGGIIYGLFFYEQKLVVWKVISAVLLVTIIVNVLLNTYWLTVMYKLDFRGALLQRIPKELIVPWIQMVITWIVLKATERVKIK</sequence>
<gene>
    <name evidence="2" type="ORF">FC62_GL001308</name>
</gene>
<proteinExistence type="predicted"/>
<evidence type="ECO:0008006" key="4">
    <source>
        <dbReference type="Google" id="ProtNLM"/>
    </source>
</evidence>
<dbReference type="RefSeq" id="WP_054745522.1">
    <property type="nucleotide sequence ID" value="NZ_AZCV01000005.1"/>
</dbReference>
<dbReference type="GO" id="GO:0022857">
    <property type="term" value="F:transmembrane transporter activity"/>
    <property type="evidence" value="ECO:0007669"/>
    <property type="project" value="InterPro"/>
</dbReference>
<keyword evidence="1" id="KW-0472">Membrane</keyword>
<dbReference type="NCBIfam" id="TIGR04518">
    <property type="entry name" value="ECF_S_folT_fam"/>
    <property type="match status" value="1"/>
</dbReference>
<comment type="caution">
    <text evidence="2">The sequence shown here is derived from an EMBL/GenBank/DDBJ whole genome shotgun (WGS) entry which is preliminary data.</text>
</comment>
<evidence type="ECO:0000256" key="1">
    <source>
        <dbReference type="SAM" id="Phobius"/>
    </source>
</evidence>
<keyword evidence="1" id="KW-1133">Transmembrane helix</keyword>
<keyword evidence="1" id="KW-0812">Transmembrane</keyword>
<accession>A0A0R1GTD2</accession>
<dbReference type="EMBL" id="AZCV01000005">
    <property type="protein sequence ID" value="KRK37430.1"/>
    <property type="molecule type" value="Genomic_DNA"/>
</dbReference>
<feature type="transmembrane region" description="Helical" evidence="1">
    <location>
        <begin position="12"/>
        <end position="28"/>
    </location>
</feature>
<feature type="transmembrane region" description="Helical" evidence="1">
    <location>
        <begin position="71"/>
        <end position="98"/>
    </location>
</feature>
<name>A0A0R1GTD2_9LACO</name>
<dbReference type="Proteomes" id="UP000050909">
    <property type="component" value="Unassembled WGS sequence"/>
</dbReference>
<protein>
    <recommendedName>
        <fullName evidence="4">Integral membrane protein</fullName>
    </recommendedName>
</protein>
<organism evidence="2 3">
    <name type="scientific">Amylolactobacillus amylotrophicus DSM 20534</name>
    <dbReference type="NCBI Taxonomy" id="1423722"/>
    <lineage>
        <taxon>Bacteria</taxon>
        <taxon>Bacillati</taxon>
        <taxon>Bacillota</taxon>
        <taxon>Bacilli</taxon>
        <taxon>Lactobacillales</taxon>
        <taxon>Lactobacillaceae</taxon>
        <taxon>Amylolactobacillus</taxon>
    </lineage>
</organism>
<dbReference type="Pfam" id="PF12822">
    <property type="entry name" value="ECF_trnsprt"/>
    <property type="match status" value="1"/>
</dbReference>
<reference evidence="2 3" key="1">
    <citation type="journal article" date="2015" name="Genome Announc.">
        <title>Expanding the biotechnology potential of lactobacilli through comparative genomics of 213 strains and associated genera.</title>
        <authorList>
            <person name="Sun Z."/>
            <person name="Harris H.M."/>
            <person name="McCann A."/>
            <person name="Guo C."/>
            <person name="Argimon S."/>
            <person name="Zhang W."/>
            <person name="Yang X."/>
            <person name="Jeffery I.B."/>
            <person name="Cooney J.C."/>
            <person name="Kagawa T.F."/>
            <person name="Liu W."/>
            <person name="Song Y."/>
            <person name="Salvetti E."/>
            <person name="Wrobel A."/>
            <person name="Rasinkangas P."/>
            <person name="Parkhill J."/>
            <person name="Rea M.C."/>
            <person name="O'Sullivan O."/>
            <person name="Ritari J."/>
            <person name="Douillard F.P."/>
            <person name="Paul Ross R."/>
            <person name="Yang R."/>
            <person name="Briner A.E."/>
            <person name="Felis G.E."/>
            <person name="de Vos W.M."/>
            <person name="Barrangou R."/>
            <person name="Klaenhammer T.R."/>
            <person name="Caufield P.W."/>
            <person name="Cui Y."/>
            <person name="Zhang H."/>
            <person name="O'Toole P.W."/>
        </authorList>
    </citation>
    <scope>NUCLEOTIDE SEQUENCE [LARGE SCALE GENOMIC DNA]</scope>
    <source>
        <strain evidence="2 3">DSM 20534</strain>
    </source>
</reference>
<feature type="transmembrane region" description="Helical" evidence="1">
    <location>
        <begin position="149"/>
        <end position="166"/>
    </location>
</feature>
<dbReference type="InterPro" id="IPR024529">
    <property type="entry name" value="ECF_trnsprt_substrate-spec"/>
</dbReference>
<evidence type="ECO:0000313" key="3">
    <source>
        <dbReference type="Proteomes" id="UP000050909"/>
    </source>
</evidence>
<dbReference type="InterPro" id="IPR030949">
    <property type="entry name" value="ECF_S_folate_fam"/>
</dbReference>
<feature type="transmembrane region" description="Helical" evidence="1">
    <location>
        <begin position="40"/>
        <end position="59"/>
    </location>
</feature>
<feature type="transmembrane region" description="Helical" evidence="1">
    <location>
        <begin position="105"/>
        <end position="129"/>
    </location>
</feature>